<evidence type="ECO:0000313" key="4">
    <source>
        <dbReference type="Proteomes" id="UP001500956"/>
    </source>
</evidence>
<name>A0ABP8Y103_9MICO</name>
<feature type="region of interest" description="Disordered" evidence="1">
    <location>
        <begin position="1"/>
        <end position="22"/>
    </location>
</feature>
<comment type="caution">
    <text evidence="3">The sequence shown here is derived from an EMBL/GenBank/DDBJ whole genome shotgun (WGS) entry which is preliminary data.</text>
</comment>
<dbReference type="Proteomes" id="UP001500956">
    <property type="component" value="Unassembled WGS sequence"/>
</dbReference>
<evidence type="ECO:0000313" key="3">
    <source>
        <dbReference type="EMBL" id="GAA4719616.1"/>
    </source>
</evidence>
<organism evidence="3 4">
    <name type="scientific">Isoptericola chiayiensis</name>
    <dbReference type="NCBI Taxonomy" id="579446"/>
    <lineage>
        <taxon>Bacteria</taxon>
        <taxon>Bacillati</taxon>
        <taxon>Actinomycetota</taxon>
        <taxon>Actinomycetes</taxon>
        <taxon>Micrococcales</taxon>
        <taxon>Promicromonosporaceae</taxon>
        <taxon>Isoptericola</taxon>
    </lineage>
</organism>
<sequence>MTATSPPPTEQRDGAPAQEPEPTRLSITQIVASALAAVSTTVALSFFGIAGTIIGAGVASVLTVVANFLYTRSIEKTHAQLKPVVGQIKRPRSAQAGPDGGTSVPLDGGATAALETTRGGTRVEAGAGENSPGEAAGDPGTAADGVDDSEALPHNRWLRMIRRHGKVRVLAASAAVVFVAVMGVVLAVELLIGKPLADAVQGQDGSGTSISRTVGSDRSASSSSTDDGDGVDRAGRSSTGTDEDQGASDGEQAGSTGTGTDGSESSDDSETSEPTTDPTPEPTEPTDPSEPTSPTEPTEPTAPETPETGGSDGSTEGSGGVTSPGSGSGSTGTVGGTESSSGESSSSTD</sequence>
<gene>
    <name evidence="3" type="ORF">GCM10023216_05350</name>
</gene>
<keyword evidence="4" id="KW-1185">Reference proteome</keyword>
<proteinExistence type="predicted"/>
<feature type="compositionally biased region" description="Low complexity" evidence="1">
    <location>
        <begin position="336"/>
        <end position="349"/>
    </location>
</feature>
<dbReference type="EMBL" id="BAABID010000004">
    <property type="protein sequence ID" value="GAA4719616.1"/>
    <property type="molecule type" value="Genomic_DNA"/>
</dbReference>
<keyword evidence="2" id="KW-0812">Transmembrane</keyword>
<feature type="transmembrane region" description="Helical" evidence="2">
    <location>
        <begin position="169"/>
        <end position="192"/>
    </location>
</feature>
<feature type="compositionally biased region" description="Low complexity" evidence="1">
    <location>
        <begin position="289"/>
        <end position="309"/>
    </location>
</feature>
<evidence type="ECO:0000256" key="1">
    <source>
        <dbReference type="SAM" id="MobiDB-lite"/>
    </source>
</evidence>
<accession>A0ABP8Y103</accession>
<evidence type="ECO:0000256" key="2">
    <source>
        <dbReference type="SAM" id="Phobius"/>
    </source>
</evidence>
<feature type="region of interest" description="Disordered" evidence="1">
    <location>
        <begin position="199"/>
        <end position="349"/>
    </location>
</feature>
<dbReference type="RefSeq" id="WP_172148713.1">
    <property type="nucleotide sequence ID" value="NZ_BAABID010000004.1"/>
</dbReference>
<feature type="compositionally biased region" description="Gly residues" evidence="1">
    <location>
        <begin position="310"/>
        <end position="335"/>
    </location>
</feature>
<reference evidence="4" key="1">
    <citation type="journal article" date="2019" name="Int. J. Syst. Evol. Microbiol.">
        <title>The Global Catalogue of Microorganisms (GCM) 10K type strain sequencing project: providing services to taxonomists for standard genome sequencing and annotation.</title>
        <authorList>
            <consortium name="The Broad Institute Genomics Platform"/>
            <consortium name="The Broad Institute Genome Sequencing Center for Infectious Disease"/>
            <person name="Wu L."/>
            <person name="Ma J."/>
        </authorList>
    </citation>
    <scope>NUCLEOTIDE SEQUENCE [LARGE SCALE GENOMIC DNA]</scope>
    <source>
        <strain evidence="4">JCM 18063</strain>
    </source>
</reference>
<feature type="compositionally biased region" description="Low complexity" evidence="1">
    <location>
        <begin position="211"/>
        <end position="225"/>
    </location>
</feature>
<keyword evidence="2" id="KW-1133">Transmembrane helix</keyword>
<feature type="transmembrane region" description="Helical" evidence="2">
    <location>
        <begin position="43"/>
        <end position="70"/>
    </location>
</feature>
<protein>
    <submittedName>
        <fullName evidence="3">Uncharacterized protein</fullName>
    </submittedName>
</protein>
<keyword evidence="2" id="KW-0472">Membrane</keyword>
<feature type="region of interest" description="Disordered" evidence="1">
    <location>
        <begin position="85"/>
        <end position="149"/>
    </location>
</feature>